<dbReference type="InterPro" id="IPR050300">
    <property type="entry name" value="GDXG_lipolytic_enzyme"/>
</dbReference>
<evidence type="ECO:0000259" key="3">
    <source>
        <dbReference type="Pfam" id="PF07859"/>
    </source>
</evidence>
<evidence type="ECO:0000313" key="5">
    <source>
        <dbReference type="Proteomes" id="UP000572680"/>
    </source>
</evidence>
<reference evidence="4 5" key="1">
    <citation type="submission" date="2020-08" db="EMBL/GenBank/DDBJ databases">
        <title>Genomic Encyclopedia of Type Strains, Phase IV (KMG-IV): sequencing the most valuable type-strain genomes for metagenomic binning, comparative biology and taxonomic classification.</title>
        <authorList>
            <person name="Goeker M."/>
        </authorList>
    </citation>
    <scope>NUCLEOTIDE SEQUENCE [LARGE SCALE GENOMIC DNA]</scope>
    <source>
        <strain evidence="4 5">DSM 44197</strain>
    </source>
</reference>
<dbReference type="PANTHER" id="PTHR48081:SF8">
    <property type="entry name" value="ALPHA_BETA HYDROLASE FOLD-3 DOMAIN-CONTAINING PROTEIN-RELATED"/>
    <property type="match status" value="1"/>
</dbReference>
<comment type="caution">
    <text evidence="4">The sequence shown here is derived from an EMBL/GenBank/DDBJ whole genome shotgun (WGS) entry which is preliminary data.</text>
</comment>
<evidence type="ECO:0000256" key="1">
    <source>
        <dbReference type="ARBA" id="ARBA00022801"/>
    </source>
</evidence>
<dbReference type="EMBL" id="JACJIA010000002">
    <property type="protein sequence ID" value="MBA8950800.1"/>
    <property type="molecule type" value="Genomic_DNA"/>
</dbReference>
<sequence>MDTRHLLDPQIASLIDLVPTIELSAGNLPAVREARRRFQEEQPVPPPPDGLVVEERRVPGRPGDPDVRVLVTRPAGAGEALPALLWIHGGGYVLGSADWDQVAVVPLAAEIGCVVVSVDYRLAPETPHPGPVNDCHAALSWLHGNAAELGVDPARIAVAGVSAGGGLAATLAQKVRDEGRIPLVLQALFVPMLDDRTVTESDPHPYTGEFRWTRASNAFGWSSLLGHEPGRDGVAPYAVAARCEDLGGLPPAFVSVGALDLFLEEDVEYARRLTRAGVPVELHVHPGVPHGIFEGAEVSARMHREMLAAVRRAFAV</sequence>
<gene>
    <name evidence="4" type="ORF">HNR61_002413</name>
</gene>
<keyword evidence="5" id="KW-1185">Reference proteome</keyword>
<dbReference type="Pfam" id="PF07859">
    <property type="entry name" value="Abhydrolase_3"/>
    <property type="match status" value="1"/>
</dbReference>
<dbReference type="InterPro" id="IPR029058">
    <property type="entry name" value="AB_hydrolase_fold"/>
</dbReference>
<protein>
    <submittedName>
        <fullName evidence="4">Triacylglycerol lipase</fullName>
        <ecNumber evidence="4">3.1.1.3</ecNumber>
    </submittedName>
</protein>
<feature type="domain" description="Alpha/beta hydrolase fold-3" evidence="3">
    <location>
        <begin position="84"/>
        <end position="293"/>
    </location>
</feature>
<dbReference type="Gene3D" id="3.40.50.1820">
    <property type="entry name" value="alpha/beta hydrolase"/>
    <property type="match status" value="1"/>
</dbReference>
<dbReference type="SUPFAM" id="SSF53474">
    <property type="entry name" value="alpha/beta-Hydrolases"/>
    <property type="match status" value="1"/>
</dbReference>
<accession>A0A7W3QKU0</accession>
<dbReference type="AlphaFoldDB" id="A0A7W3QKU0"/>
<feature type="region of interest" description="Disordered" evidence="2">
    <location>
        <begin position="36"/>
        <end position="66"/>
    </location>
</feature>
<organism evidence="4 5">
    <name type="scientific">Actinomadura namibiensis</name>
    <dbReference type="NCBI Taxonomy" id="182080"/>
    <lineage>
        <taxon>Bacteria</taxon>
        <taxon>Bacillati</taxon>
        <taxon>Actinomycetota</taxon>
        <taxon>Actinomycetes</taxon>
        <taxon>Streptosporangiales</taxon>
        <taxon>Thermomonosporaceae</taxon>
        <taxon>Actinomadura</taxon>
    </lineage>
</organism>
<name>A0A7W3QKU0_ACTNM</name>
<dbReference type="EC" id="3.1.1.3" evidence="4"/>
<dbReference type="InterPro" id="IPR013094">
    <property type="entry name" value="AB_hydrolase_3"/>
</dbReference>
<dbReference type="Proteomes" id="UP000572680">
    <property type="component" value="Unassembled WGS sequence"/>
</dbReference>
<dbReference type="GO" id="GO:0004806">
    <property type="term" value="F:triacylglycerol lipase activity"/>
    <property type="evidence" value="ECO:0007669"/>
    <property type="project" value="UniProtKB-EC"/>
</dbReference>
<keyword evidence="1 4" id="KW-0378">Hydrolase</keyword>
<dbReference type="PANTHER" id="PTHR48081">
    <property type="entry name" value="AB HYDROLASE SUPERFAMILY PROTEIN C4A8.06C"/>
    <property type="match status" value="1"/>
</dbReference>
<evidence type="ECO:0000313" key="4">
    <source>
        <dbReference type="EMBL" id="MBA8950800.1"/>
    </source>
</evidence>
<dbReference type="RefSeq" id="WP_182843143.1">
    <property type="nucleotide sequence ID" value="NZ_BAAALP010000023.1"/>
</dbReference>
<evidence type="ECO:0000256" key="2">
    <source>
        <dbReference type="SAM" id="MobiDB-lite"/>
    </source>
</evidence>
<proteinExistence type="predicted"/>
<feature type="compositionally biased region" description="Basic and acidic residues" evidence="2">
    <location>
        <begin position="53"/>
        <end position="66"/>
    </location>
</feature>